<sequence>MAKSRIFRISGSYKSRQNRSLSARPVPIDSARRDEAIDVSHAQIRAAQRNLPFYVTHGCHEASLPHTTVHTWHESTNMPEQVTTEVDEHGNVVRRTIVKAEQVKHTVQTQSYQTYAVDENTAPASVLSHSPAGRAQPPPPPQRSDVPPQGVSPVNGTSPIETHTRTVAYENGIRSAQPTTDDFEPGDLVSTKAVTTGNRTVETLTYKKERDGVTETHVEHRITIHGGDDIDHDAELSRAILEATNMNPEMTVEKVDTKLERH</sequence>
<dbReference type="EMBL" id="JAKKPZ010000001">
    <property type="protein sequence ID" value="KAI1728318.1"/>
    <property type="molecule type" value="Genomic_DNA"/>
</dbReference>
<dbReference type="Pfam" id="PF05902">
    <property type="entry name" value="4_1_CTD"/>
    <property type="match status" value="1"/>
</dbReference>
<comment type="caution">
    <text evidence="3">The sequence shown here is derived from an EMBL/GenBank/DDBJ whole genome shotgun (WGS) entry which is preliminary data.</text>
</comment>
<proteinExistence type="predicted"/>
<feature type="compositionally biased region" description="Polar residues" evidence="1">
    <location>
        <begin position="152"/>
        <end position="161"/>
    </location>
</feature>
<keyword evidence="4" id="KW-1185">Reference proteome</keyword>
<dbReference type="AlphaFoldDB" id="A0AAD4NFA5"/>
<feature type="domain" description="Band 4.1 C-terminal" evidence="2">
    <location>
        <begin position="160"/>
        <end position="257"/>
    </location>
</feature>
<gene>
    <name evidence="3" type="ORF">DdX_00489</name>
</gene>
<dbReference type="Proteomes" id="UP001201812">
    <property type="component" value="Unassembled WGS sequence"/>
</dbReference>
<reference evidence="3" key="1">
    <citation type="submission" date="2022-01" db="EMBL/GenBank/DDBJ databases">
        <title>Genome Sequence Resource for Two Populations of Ditylenchus destructor, the Migratory Endoparasitic Phytonematode.</title>
        <authorList>
            <person name="Zhang H."/>
            <person name="Lin R."/>
            <person name="Xie B."/>
        </authorList>
    </citation>
    <scope>NUCLEOTIDE SEQUENCE</scope>
    <source>
        <strain evidence="3">BazhouSP</strain>
    </source>
</reference>
<accession>A0AAD4NFA5</accession>
<evidence type="ECO:0000256" key="1">
    <source>
        <dbReference type="SAM" id="MobiDB-lite"/>
    </source>
</evidence>
<dbReference type="GO" id="GO:0005856">
    <property type="term" value="C:cytoskeleton"/>
    <property type="evidence" value="ECO:0007669"/>
    <property type="project" value="InterPro"/>
</dbReference>
<evidence type="ECO:0000313" key="4">
    <source>
        <dbReference type="Proteomes" id="UP001201812"/>
    </source>
</evidence>
<dbReference type="GO" id="GO:0003779">
    <property type="term" value="F:actin binding"/>
    <property type="evidence" value="ECO:0007669"/>
    <property type="project" value="InterPro"/>
</dbReference>
<name>A0AAD4NFA5_9BILA</name>
<protein>
    <submittedName>
        <fullName evidence="3">Protein 4.1 like protein</fullName>
    </submittedName>
</protein>
<feature type="region of interest" description="Disordered" evidence="1">
    <location>
        <begin position="123"/>
        <end position="161"/>
    </location>
</feature>
<organism evidence="3 4">
    <name type="scientific">Ditylenchus destructor</name>
    <dbReference type="NCBI Taxonomy" id="166010"/>
    <lineage>
        <taxon>Eukaryota</taxon>
        <taxon>Metazoa</taxon>
        <taxon>Ecdysozoa</taxon>
        <taxon>Nematoda</taxon>
        <taxon>Chromadorea</taxon>
        <taxon>Rhabditida</taxon>
        <taxon>Tylenchina</taxon>
        <taxon>Tylenchomorpha</taxon>
        <taxon>Sphaerularioidea</taxon>
        <taxon>Anguinidae</taxon>
        <taxon>Anguininae</taxon>
        <taxon>Ditylenchus</taxon>
    </lineage>
</organism>
<dbReference type="InterPro" id="IPR008379">
    <property type="entry name" value="Band_4.1_C"/>
</dbReference>
<evidence type="ECO:0000313" key="3">
    <source>
        <dbReference type="EMBL" id="KAI1728318.1"/>
    </source>
</evidence>
<evidence type="ECO:0000259" key="2">
    <source>
        <dbReference type="Pfam" id="PF05902"/>
    </source>
</evidence>
<dbReference type="GO" id="GO:0005198">
    <property type="term" value="F:structural molecule activity"/>
    <property type="evidence" value="ECO:0007669"/>
    <property type="project" value="InterPro"/>
</dbReference>